<feature type="transmembrane region" description="Helical" evidence="5">
    <location>
        <begin position="59"/>
        <end position="78"/>
    </location>
</feature>
<dbReference type="Pfam" id="PF07291">
    <property type="entry name" value="MauE"/>
    <property type="match status" value="1"/>
</dbReference>
<evidence type="ECO:0000256" key="3">
    <source>
        <dbReference type="ARBA" id="ARBA00022989"/>
    </source>
</evidence>
<dbReference type="RefSeq" id="WP_009193689.1">
    <property type="nucleotide sequence ID" value="NZ_AODQ01000004.1"/>
</dbReference>
<dbReference type="Proteomes" id="UP000011910">
    <property type="component" value="Unassembled WGS sequence"/>
</dbReference>
<evidence type="ECO:0000256" key="4">
    <source>
        <dbReference type="ARBA" id="ARBA00023136"/>
    </source>
</evidence>
<evidence type="ECO:0000256" key="2">
    <source>
        <dbReference type="ARBA" id="ARBA00022692"/>
    </source>
</evidence>
<feature type="transmembrane region" description="Helical" evidence="5">
    <location>
        <begin position="85"/>
        <end position="104"/>
    </location>
</feature>
<feature type="transmembrane region" description="Helical" evidence="5">
    <location>
        <begin position="124"/>
        <end position="143"/>
    </location>
</feature>
<sequence>MQALRLTARYLVGLLFIISGLIKINDPVGTQIKLEEYFEVFANDISPVFLKLAPLALELSVILSVLEVVLGIALLLHFRPRLTTAVLLGIIVFFTFLTFYSAYFNKVTDCGCFGDALKLTPWQSFWKDIVLLVLILILFVSYYKGPAPYPKPGAGLWVLATALISTGIALYAIEHLPFIDFRAYKVGVNIPTAMQPSEPYRYAYIMSKGGQQYELTEYPAEEEGYEYNDIKLLNPEAAPTISDFAVWNNEGTITDAVLQGRQLLIIVHKTDKADGDNVPAINRLAQSLQGRVNSLVLTSSDESSYEAFRHQHQLALPYAFADATLLKTIMRANPGLVLLQEGTVLGKWHHNDTPEASDILKLLRN</sequence>
<evidence type="ECO:0000313" key="8">
    <source>
        <dbReference type="Proteomes" id="UP000011910"/>
    </source>
</evidence>
<reference evidence="7 8" key="1">
    <citation type="journal article" date="2013" name="Genome Announc.">
        <title>Draft Genome Sequence of Cesiribacter andamanensis Strain AMV16T, Isolated from a Soil Sample from a Mud Volcano in the Andaman Islands, India.</title>
        <authorList>
            <person name="Shivaji S."/>
            <person name="Ara S."/>
            <person name="Begum Z."/>
            <person name="Srinivas T.N."/>
            <person name="Singh A."/>
            <person name="Kumar Pinnaka A."/>
        </authorList>
    </citation>
    <scope>NUCLEOTIDE SEQUENCE [LARGE SCALE GENOMIC DNA]</scope>
    <source>
        <strain evidence="7 8">AMV16</strain>
    </source>
</reference>
<evidence type="ECO:0000256" key="1">
    <source>
        <dbReference type="ARBA" id="ARBA00004141"/>
    </source>
</evidence>
<dbReference type="PATRIC" id="fig|1279009.4.peg.279"/>
<dbReference type="GO" id="GO:0016020">
    <property type="term" value="C:membrane"/>
    <property type="evidence" value="ECO:0007669"/>
    <property type="project" value="UniProtKB-SubCell"/>
</dbReference>
<feature type="domain" description="Methylamine utilisation protein MauE" evidence="6">
    <location>
        <begin position="1"/>
        <end position="140"/>
    </location>
</feature>
<evidence type="ECO:0000259" key="6">
    <source>
        <dbReference type="Pfam" id="PF07291"/>
    </source>
</evidence>
<dbReference type="AlphaFoldDB" id="M7NBE4"/>
<comment type="caution">
    <text evidence="7">The sequence shown here is derived from an EMBL/GenBank/DDBJ whole genome shotgun (WGS) entry which is preliminary data.</text>
</comment>
<keyword evidence="8" id="KW-1185">Reference proteome</keyword>
<name>M7NBE4_9BACT</name>
<organism evidence="7 8">
    <name type="scientific">Cesiribacter andamanensis AMV16</name>
    <dbReference type="NCBI Taxonomy" id="1279009"/>
    <lineage>
        <taxon>Bacteria</taxon>
        <taxon>Pseudomonadati</taxon>
        <taxon>Bacteroidota</taxon>
        <taxon>Cytophagia</taxon>
        <taxon>Cytophagales</taxon>
        <taxon>Cesiribacteraceae</taxon>
        <taxon>Cesiribacter</taxon>
    </lineage>
</organism>
<proteinExistence type="predicted"/>
<dbReference type="EMBL" id="AODQ01000004">
    <property type="protein sequence ID" value="EMR04521.1"/>
    <property type="molecule type" value="Genomic_DNA"/>
</dbReference>
<dbReference type="STRING" id="1279009.ADICEAN_00279"/>
<keyword evidence="4 5" id="KW-0472">Membrane</keyword>
<dbReference type="OrthoDB" id="9809429at2"/>
<feature type="transmembrane region" description="Helical" evidence="5">
    <location>
        <begin position="155"/>
        <end position="173"/>
    </location>
</feature>
<keyword evidence="2 5" id="KW-0812">Transmembrane</keyword>
<accession>M7NBE4</accession>
<evidence type="ECO:0000313" key="7">
    <source>
        <dbReference type="EMBL" id="EMR04521.1"/>
    </source>
</evidence>
<dbReference type="NCBIfam" id="NF045576">
    <property type="entry name" value="BT_3928_fam"/>
    <property type="match status" value="1"/>
</dbReference>
<feature type="transmembrane region" description="Helical" evidence="5">
    <location>
        <begin position="7"/>
        <end position="24"/>
    </location>
</feature>
<protein>
    <recommendedName>
        <fullName evidence="6">Methylamine utilisation protein MauE domain-containing protein</fullName>
    </recommendedName>
</protein>
<evidence type="ECO:0000256" key="5">
    <source>
        <dbReference type="SAM" id="Phobius"/>
    </source>
</evidence>
<dbReference type="eggNOG" id="COG2259">
    <property type="taxonomic scope" value="Bacteria"/>
</dbReference>
<keyword evidence="3 5" id="KW-1133">Transmembrane helix</keyword>
<gene>
    <name evidence="7" type="ORF">ADICEAN_00279</name>
</gene>
<dbReference type="InterPro" id="IPR009908">
    <property type="entry name" value="Methylamine_util_MauE"/>
</dbReference>
<dbReference type="GO" id="GO:0030416">
    <property type="term" value="P:methylamine metabolic process"/>
    <property type="evidence" value="ECO:0007669"/>
    <property type="project" value="InterPro"/>
</dbReference>
<comment type="subcellular location">
    <subcellularLocation>
        <location evidence="1">Membrane</location>
        <topology evidence="1">Multi-pass membrane protein</topology>
    </subcellularLocation>
</comment>